<organism evidence="5 6">
    <name type="scientific">Pseudonocardia lutea</name>
    <dbReference type="NCBI Taxonomy" id="2172015"/>
    <lineage>
        <taxon>Bacteria</taxon>
        <taxon>Bacillati</taxon>
        <taxon>Actinomycetota</taxon>
        <taxon>Actinomycetes</taxon>
        <taxon>Pseudonocardiales</taxon>
        <taxon>Pseudonocardiaceae</taxon>
        <taxon>Pseudonocardia</taxon>
    </lineage>
</organism>
<name>A0ABW1IAK7_9PSEU</name>
<dbReference type="GO" id="GO:0016787">
    <property type="term" value="F:hydrolase activity"/>
    <property type="evidence" value="ECO:0007669"/>
    <property type="project" value="UniProtKB-KW"/>
</dbReference>
<dbReference type="PANTHER" id="PTHR48081">
    <property type="entry name" value="AB HYDROLASE SUPERFAMILY PROTEIN C4A8.06C"/>
    <property type="match status" value="1"/>
</dbReference>
<comment type="caution">
    <text evidence="5">The sequence shown here is derived from an EMBL/GenBank/DDBJ whole genome shotgun (WGS) entry which is preliminary data.</text>
</comment>
<dbReference type="Gene3D" id="3.40.50.1820">
    <property type="entry name" value="alpha/beta hydrolase"/>
    <property type="match status" value="1"/>
</dbReference>
<evidence type="ECO:0000256" key="2">
    <source>
        <dbReference type="ARBA" id="ARBA00022801"/>
    </source>
</evidence>
<dbReference type="PROSITE" id="PS01174">
    <property type="entry name" value="LIPASE_GDXG_SER"/>
    <property type="match status" value="1"/>
</dbReference>
<evidence type="ECO:0000259" key="4">
    <source>
        <dbReference type="Pfam" id="PF07859"/>
    </source>
</evidence>
<dbReference type="InterPro" id="IPR029058">
    <property type="entry name" value="AB_hydrolase_fold"/>
</dbReference>
<accession>A0ABW1IAK7</accession>
<feature type="active site" evidence="3">
    <location>
        <position position="149"/>
    </location>
</feature>
<dbReference type="InterPro" id="IPR033140">
    <property type="entry name" value="Lipase_GDXG_put_SER_AS"/>
</dbReference>
<dbReference type="InterPro" id="IPR013094">
    <property type="entry name" value="AB_hydrolase_3"/>
</dbReference>
<evidence type="ECO:0000313" key="6">
    <source>
        <dbReference type="Proteomes" id="UP001596119"/>
    </source>
</evidence>
<gene>
    <name evidence="5" type="ORF">ACFQH9_20820</name>
</gene>
<sequence>MTDHLTTLYSGFAARLARTPDMGVDAMRDLFEGWHLGTTEPARVQYAEAEGAPVPATWCRAVGGSGLLGGSGRVVVHAHGGGFVVGSRHSHRKLAGHLAARTDASALVVDYRRAPEHPFPAAIEDLVSTVGWLIDAAHRPADIVLSGDSAGGNLALSVALRLAERGTPPAGVVALSPWFDLANTAESLAENADLDAMVDRPTLQLMAQLYLAGESPEAAAVNPLHADLAPLPPLYLTASRHETLRDDTTRLAERARAAGVSVTVELEDGQQHVYQMGAGRLAVADESLTRIGRWISALPRVAEPAVRPTVAGAVR</sequence>
<dbReference type="Pfam" id="PF07859">
    <property type="entry name" value="Abhydrolase_3"/>
    <property type="match status" value="1"/>
</dbReference>
<evidence type="ECO:0000313" key="5">
    <source>
        <dbReference type="EMBL" id="MFC5950716.1"/>
    </source>
</evidence>
<dbReference type="EMBL" id="JBHSQK010000052">
    <property type="protein sequence ID" value="MFC5950716.1"/>
    <property type="molecule type" value="Genomic_DNA"/>
</dbReference>
<feature type="domain" description="Alpha/beta hydrolase fold-3" evidence="4">
    <location>
        <begin position="75"/>
        <end position="275"/>
    </location>
</feature>
<dbReference type="PANTHER" id="PTHR48081:SF30">
    <property type="entry name" value="ACETYL-HYDROLASE LIPR-RELATED"/>
    <property type="match status" value="1"/>
</dbReference>
<evidence type="ECO:0000256" key="3">
    <source>
        <dbReference type="PROSITE-ProRule" id="PRU10038"/>
    </source>
</evidence>
<proteinExistence type="inferred from homology"/>
<keyword evidence="2 5" id="KW-0378">Hydrolase</keyword>
<evidence type="ECO:0000256" key="1">
    <source>
        <dbReference type="ARBA" id="ARBA00010515"/>
    </source>
</evidence>
<dbReference type="RefSeq" id="WP_379567982.1">
    <property type="nucleotide sequence ID" value="NZ_JBHSQK010000052.1"/>
</dbReference>
<dbReference type="InterPro" id="IPR050300">
    <property type="entry name" value="GDXG_lipolytic_enzyme"/>
</dbReference>
<dbReference type="Proteomes" id="UP001596119">
    <property type="component" value="Unassembled WGS sequence"/>
</dbReference>
<reference evidence="6" key="1">
    <citation type="journal article" date="2019" name="Int. J. Syst. Evol. Microbiol.">
        <title>The Global Catalogue of Microorganisms (GCM) 10K type strain sequencing project: providing services to taxonomists for standard genome sequencing and annotation.</title>
        <authorList>
            <consortium name="The Broad Institute Genomics Platform"/>
            <consortium name="The Broad Institute Genome Sequencing Center for Infectious Disease"/>
            <person name="Wu L."/>
            <person name="Ma J."/>
        </authorList>
    </citation>
    <scope>NUCLEOTIDE SEQUENCE [LARGE SCALE GENOMIC DNA]</scope>
    <source>
        <strain evidence="6">CGMCC 4.7397</strain>
    </source>
</reference>
<keyword evidence="6" id="KW-1185">Reference proteome</keyword>
<comment type="similarity">
    <text evidence="1">Belongs to the 'GDXG' lipolytic enzyme family.</text>
</comment>
<protein>
    <submittedName>
        <fullName evidence="5">Alpha/beta hydrolase</fullName>
    </submittedName>
</protein>
<dbReference type="SUPFAM" id="SSF53474">
    <property type="entry name" value="alpha/beta-Hydrolases"/>
    <property type="match status" value="1"/>
</dbReference>